<evidence type="ECO:0000256" key="9">
    <source>
        <dbReference type="ARBA" id="ARBA00048540"/>
    </source>
</evidence>
<dbReference type="InterPro" id="IPR024932">
    <property type="entry name" value="ApbE"/>
</dbReference>
<evidence type="ECO:0000256" key="1">
    <source>
        <dbReference type="ARBA" id="ARBA00011955"/>
    </source>
</evidence>
<reference evidence="12 13" key="1">
    <citation type="submission" date="2018-10" db="EMBL/GenBank/DDBJ databases">
        <title>Streptococcus hillyeri sp. nov., isolated from equine tracheal sample.</title>
        <authorList>
            <person name="Macfadyen A.C."/>
            <person name="Waller A."/>
            <person name="Paterson G.K."/>
        </authorList>
    </citation>
    <scope>NUCLEOTIDE SEQUENCE [LARGE SCALE GENOMIC DNA]</scope>
    <source>
        <strain evidence="12 13">28462</strain>
    </source>
</reference>
<dbReference type="PANTHER" id="PTHR30040:SF2">
    <property type="entry name" value="FAD:PROTEIN FMN TRANSFERASE"/>
    <property type="match status" value="1"/>
</dbReference>
<dbReference type="Pfam" id="PF02424">
    <property type="entry name" value="ApbE"/>
    <property type="match status" value="1"/>
</dbReference>
<keyword evidence="7 10" id="KW-0460">Magnesium</keyword>
<feature type="binding site" evidence="11">
    <location>
        <position position="146"/>
    </location>
    <ligand>
        <name>Mg(2+)</name>
        <dbReference type="ChEBI" id="CHEBI:18420"/>
    </ligand>
</feature>
<evidence type="ECO:0000313" key="12">
    <source>
        <dbReference type="EMBL" id="RLY05258.1"/>
    </source>
</evidence>
<dbReference type="GO" id="GO:0016740">
    <property type="term" value="F:transferase activity"/>
    <property type="evidence" value="ECO:0007669"/>
    <property type="project" value="UniProtKB-UniRule"/>
</dbReference>
<keyword evidence="4 10" id="KW-0808">Transferase</keyword>
<dbReference type="AlphaFoldDB" id="A0A3L9DY94"/>
<dbReference type="RefSeq" id="WP_121834386.1">
    <property type="nucleotide sequence ID" value="NZ_CP163513.1"/>
</dbReference>
<evidence type="ECO:0000256" key="5">
    <source>
        <dbReference type="ARBA" id="ARBA00022723"/>
    </source>
</evidence>
<evidence type="ECO:0000313" key="13">
    <source>
        <dbReference type="Proteomes" id="UP000279194"/>
    </source>
</evidence>
<dbReference type="Proteomes" id="UP000279194">
    <property type="component" value="Unassembled WGS sequence"/>
</dbReference>
<dbReference type="PIRSF" id="PIRSF006268">
    <property type="entry name" value="ApbE"/>
    <property type="match status" value="1"/>
</dbReference>
<dbReference type="OrthoDB" id="9778595at2"/>
<dbReference type="EMBL" id="RCVM01000001">
    <property type="protein sequence ID" value="RLY05258.1"/>
    <property type="molecule type" value="Genomic_DNA"/>
</dbReference>
<feature type="binding site" evidence="11">
    <location>
        <position position="266"/>
    </location>
    <ligand>
        <name>Mg(2+)</name>
        <dbReference type="ChEBI" id="CHEBI:18420"/>
    </ligand>
</feature>
<comment type="caution">
    <text evidence="12">The sequence shown here is derived from an EMBL/GenBank/DDBJ whole genome shotgun (WGS) entry which is preliminary data.</text>
</comment>
<accession>A0A3L9DY94</accession>
<sequence>MQNTRQLKLMGTTIDLLVVAPNSSHLLDEAENLLHLYNNRFSANDVTSELSLVNSKAGIEPVSVHPELFELIAIGKKHSCADQSNLNIAIGPLVQTWRIGFSDAKLPSASDISDKLALTDPKQIILNPEKQTVFLAKKGMKIDLGALAKGYIADKVMDYLVKAGASSAMVNLGGNLLVHGPNPNRDNHLWYVGIQHPDKPRGNQATILPIQNASVVTSGVYERVLTIGDKHYHHIFDRKTGYPIETDMASLTIVAKSSLDCEIWTTRLFGLPTATTLQIINHTPGIEGLIITKDLEILTSNNIR</sequence>
<evidence type="ECO:0000256" key="3">
    <source>
        <dbReference type="ARBA" id="ARBA00022630"/>
    </source>
</evidence>
<keyword evidence="3 10" id="KW-0285">Flavoprotein</keyword>
<gene>
    <name evidence="12" type="ORF">EAF07_00725</name>
</gene>
<evidence type="ECO:0000256" key="2">
    <source>
        <dbReference type="ARBA" id="ARBA00016337"/>
    </source>
</evidence>
<comment type="cofactor">
    <cofactor evidence="11">
        <name>Mg(2+)</name>
        <dbReference type="ChEBI" id="CHEBI:18420"/>
    </cofactor>
    <cofactor evidence="11">
        <name>Mn(2+)</name>
        <dbReference type="ChEBI" id="CHEBI:29035"/>
    </cofactor>
    <text evidence="11">Magnesium. Can also use manganese.</text>
</comment>
<dbReference type="SUPFAM" id="SSF143631">
    <property type="entry name" value="ApbE-like"/>
    <property type="match status" value="1"/>
</dbReference>
<evidence type="ECO:0000256" key="8">
    <source>
        <dbReference type="ARBA" id="ARBA00031306"/>
    </source>
</evidence>
<dbReference type="GO" id="GO:0046872">
    <property type="term" value="F:metal ion binding"/>
    <property type="evidence" value="ECO:0007669"/>
    <property type="project" value="UniProtKB-UniRule"/>
</dbReference>
<evidence type="ECO:0000256" key="4">
    <source>
        <dbReference type="ARBA" id="ARBA00022679"/>
    </source>
</evidence>
<organism evidence="12 13">
    <name type="scientific">Streptococcus hillyeri</name>
    <dbReference type="NCBI Taxonomy" id="2282420"/>
    <lineage>
        <taxon>Bacteria</taxon>
        <taxon>Bacillati</taxon>
        <taxon>Bacillota</taxon>
        <taxon>Bacilli</taxon>
        <taxon>Lactobacillales</taxon>
        <taxon>Streptococcaceae</taxon>
        <taxon>Streptococcus</taxon>
    </lineage>
</organism>
<proteinExistence type="inferred from homology"/>
<evidence type="ECO:0000256" key="7">
    <source>
        <dbReference type="ARBA" id="ARBA00022842"/>
    </source>
</evidence>
<keyword evidence="13" id="KW-1185">Reference proteome</keyword>
<evidence type="ECO:0000256" key="6">
    <source>
        <dbReference type="ARBA" id="ARBA00022827"/>
    </source>
</evidence>
<dbReference type="Gene3D" id="3.10.520.10">
    <property type="entry name" value="ApbE-like domains"/>
    <property type="match status" value="1"/>
</dbReference>
<evidence type="ECO:0000256" key="11">
    <source>
        <dbReference type="PIRSR" id="PIRSR006268-2"/>
    </source>
</evidence>
<dbReference type="PANTHER" id="PTHR30040">
    <property type="entry name" value="THIAMINE BIOSYNTHESIS LIPOPROTEIN APBE"/>
    <property type="match status" value="1"/>
</dbReference>
<comment type="similarity">
    <text evidence="10">Belongs to the ApbE family.</text>
</comment>
<name>A0A3L9DY94_9STRE</name>
<dbReference type="EC" id="2.7.1.180" evidence="1 10"/>
<protein>
    <recommendedName>
        <fullName evidence="2 10">FAD:protein FMN transferase</fullName>
        <ecNumber evidence="1 10">2.7.1.180</ecNumber>
    </recommendedName>
    <alternativeName>
        <fullName evidence="8 10">Flavin transferase</fullName>
    </alternativeName>
</protein>
<keyword evidence="5 10" id="KW-0479">Metal-binding</keyword>
<keyword evidence="6 10" id="KW-0274">FAD</keyword>
<evidence type="ECO:0000256" key="10">
    <source>
        <dbReference type="PIRNR" id="PIRNR006268"/>
    </source>
</evidence>
<dbReference type="InterPro" id="IPR003374">
    <property type="entry name" value="ApbE-like_sf"/>
</dbReference>
<comment type="catalytic activity">
    <reaction evidence="9 10">
        <text>L-threonyl-[protein] + FAD = FMN-L-threonyl-[protein] + AMP + H(+)</text>
        <dbReference type="Rhea" id="RHEA:36847"/>
        <dbReference type="Rhea" id="RHEA-COMP:11060"/>
        <dbReference type="Rhea" id="RHEA-COMP:11061"/>
        <dbReference type="ChEBI" id="CHEBI:15378"/>
        <dbReference type="ChEBI" id="CHEBI:30013"/>
        <dbReference type="ChEBI" id="CHEBI:57692"/>
        <dbReference type="ChEBI" id="CHEBI:74257"/>
        <dbReference type="ChEBI" id="CHEBI:456215"/>
        <dbReference type="EC" id="2.7.1.180"/>
    </reaction>
</comment>